<comment type="caution">
    <text evidence="4">The sequence shown here is derived from an EMBL/GenBank/DDBJ whole genome shotgun (WGS) entry which is preliminary data.</text>
</comment>
<evidence type="ECO:0000313" key="5">
    <source>
        <dbReference type="Proteomes" id="UP000004893"/>
    </source>
</evidence>
<dbReference type="InterPro" id="IPR001670">
    <property type="entry name" value="ADH_Fe/GldA"/>
</dbReference>
<keyword evidence="5" id="KW-1185">Reference proteome</keyword>
<dbReference type="Proteomes" id="UP000004893">
    <property type="component" value="Unassembled WGS sequence"/>
</dbReference>
<evidence type="ECO:0000313" key="4">
    <source>
        <dbReference type="EMBL" id="EEG75332.1"/>
    </source>
</evidence>
<feature type="domain" description="Alcohol dehydrogenase iron-type/glycerol dehydrogenase GldA" evidence="2">
    <location>
        <begin position="22"/>
        <end position="189"/>
    </location>
</feature>
<dbReference type="EC" id="1.1.1.1" evidence="4"/>
<protein>
    <submittedName>
        <fullName evidence="4">Alcohol dehydrogenase, iron-dependent</fullName>
        <ecNumber evidence="4">1.1.1.1</ecNumber>
    </submittedName>
</protein>
<feature type="domain" description="Fe-containing alcohol dehydrogenase-like C-terminal" evidence="3">
    <location>
        <begin position="200"/>
        <end position="394"/>
    </location>
</feature>
<dbReference type="InterPro" id="IPR018211">
    <property type="entry name" value="ADH_Fe_CS"/>
</dbReference>
<dbReference type="Gene3D" id="1.20.1090.10">
    <property type="entry name" value="Dehydroquinate synthase-like - alpha domain"/>
    <property type="match status" value="1"/>
</dbReference>
<dbReference type="Pfam" id="PF00465">
    <property type="entry name" value="Fe-ADH"/>
    <property type="match status" value="1"/>
</dbReference>
<gene>
    <name evidence="4" type="ORF">CLOHYLEM_04562</name>
</gene>
<dbReference type="SUPFAM" id="SSF56796">
    <property type="entry name" value="Dehydroquinate synthase-like"/>
    <property type="match status" value="1"/>
</dbReference>
<dbReference type="GO" id="GO:0046872">
    <property type="term" value="F:metal ion binding"/>
    <property type="evidence" value="ECO:0007669"/>
    <property type="project" value="InterPro"/>
</dbReference>
<proteinExistence type="predicted"/>
<dbReference type="PROSITE" id="PS00913">
    <property type="entry name" value="ADH_IRON_1"/>
    <property type="match status" value="1"/>
</dbReference>
<reference evidence="4" key="1">
    <citation type="submission" date="2009-02" db="EMBL/GenBank/DDBJ databases">
        <authorList>
            <person name="Fulton L."/>
            <person name="Clifton S."/>
            <person name="Fulton B."/>
            <person name="Xu J."/>
            <person name="Minx P."/>
            <person name="Pepin K.H."/>
            <person name="Johnson M."/>
            <person name="Bhonagiri V."/>
            <person name="Nash W.E."/>
            <person name="Mardis E.R."/>
            <person name="Wilson R.K."/>
        </authorList>
    </citation>
    <scope>NUCLEOTIDE SEQUENCE [LARGE SCALE GENOMIC DNA]</scope>
    <source>
        <strain evidence="4">DSM 15053</strain>
    </source>
</reference>
<organism evidence="4 5">
    <name type="scientific">[Clostridium] hylemonae DSM 15053</name>
    <dbReference type="NCBI Taxonomy" id="553973"/>
    <lineage>
        <taxon>Bacteria</taxon>
        <taxon>Bacillati</taxon>
        <taxon>Bacillota</taxon>
        <taxon>Clostridia</taxon>
        <taxon>Lachnospirales</taxon>
        <taxon>Lachnospiraceae</taxon>
    </lineage>
</organism>
<dbReference type="HOGENOM" id="CLU_007207_0_0_9"/>
<dbReference type="PANTHER" id="PTHR11496">
    <property type="entry name" value="ALCOHOL DEHYDROGENASE"/>
    <property type="match status" value="1"/>
</dbReference>
<sequence length="401" mass="42361">MKGKSEVRAMLRPGVYKQIAPVLFGSKMAAQAGKKAKELGVGRLLLVCDEGIRQTGMDSKMEHILKESGLIVTTWYGVQTDCPDGTVEEAVRIIGENHIDGVLGLGGGSVLDTAKVIAAAAANGLEILGEVLEYLSGAKSYAHHPLPLILMPTTTGTGSESTFVAVVTSSALDAKVGLPCAADCAIVDPELTMSVPPFVTAFTGLDALSHANEALAEKKNTPHSDLLAFEVVRLIKTYLPAAVADGSDREAREHLAFASNLAGIAFNESGVHIGHACAHALGHLYHVPHGVCCANLTPAVIELQARAYPEKMKRLGLIMGAKISTDEPGEIGKKAADAVRAFAKELGIPSLNEQGFTEAQILEALPIVLNDPLGYAYDGQITEEEIRFILKRAYRGSYGGN</sequence>
<dbReference type="InterPro" id="IPR039697">
    <property type="entry name" value="Alcohol_dehydrogenase_Fe"/>
</dbReference>
<dbReference type="Pfam" id="PF25137">
    <property type="entry name" value="ADH_Fe_C"/>
    <property type="match status" value="1"/>
</dbReference>
<keyword evidence="1 4" id="KW-0560">Oxidoreductase</keyword>
<dbReference type="InterPro" id="IPR056798">
    <property type="entry name" value="ADH_Fe_C"/>
</dbReference>
<evidence type="ECO:0000259" key="3">
    <source>
        <dbReference type="Pfam" id="PF25137"/>
    </source>
</evidence>
<reference evidence="4" key="2">
    <citation type="submission" date="2013-06" db="EMBL/GenBank/DDBJ databases">
        <title>Draft genome sequence of Clostridium hylemonae (DSM 15053).</title>
        <authorList>
            <person name="Sudarsanam P."/>
            <person name="Ley R."/>
            <person name="Guruge J."/>
            <person name="Turnbaugh P.J."/>
            <person name="Mahowald M."/>
            <person name="Liep D."/>
            <person name="Gordon J."/>
        </authorList>
    </citation>
    <scope>NUCLEOTIDE SEQUENCE</scope>
    <source>
        <strain evidence="4">DSM 15053</strain>
    </source>
</reference>
<dbReference type="STRING" id="553973.CLOHYLEM_04562"/>
<dbReference type="Gene3D" id="3.40.50.1970">
    <property type="match status" value="1"/>
</dbReference>
<dbReference type="FunFam" id="3.40.50.1970:FF:000003">
    <property type="entry name" value="Alcohol dehydrogenase, iron-containing"/>
    <property type="match status" value="1"/>
</dbReference>
<evidence type="ECO:0000256" key="1">
    <source>
        <dbReference type="ARBA" id="ARBA00023002"/>
    </source>
</evidence>
<dbReference type="PANTHER" id="PTHR11496:SF83">
    <property type="entry name" value="HYDROXYACID-OXOACID TRANSHYDROGENASE, MITOCHONDRIAL"/>
    <property type="match status" value="1"/>
</dbReference>
<dbReference type="EMBL" id="ABYI02000012">
    <property type="protein sequence ID" value="EEG75332.1"/>
    <property type="molecule type" value="Genomic_DNA"/>
</dbReference>
<dbReference type="AlphaFoldDB" id="C0BXM5"/>
<dbReference type="GO" id="GO:0004022">
    <property type="term" value="F:alcohol dehydrogenase (NAD+) activity"/>
    <property type="evidence" value="ECO:0007669"/>
    <property type="project" value="UniProtKB-EC"/>
</dbReference>
<dbReference type="CDD" id="cd14863">
    <property type="entry name" value="Fe-ADH-like"/>
    <property type="match status" value="1"/>
</dbReference>
<name>C0BXM5_9FIRM</name>
<dbReference type="eggNOG" id="COG1454">
    <property type="taxonomic scope" value="Bacteria"/>
</dbReference>
<evidence type="ECO:0000259" key="2">
    <source>
        <dbReference type="Pfam" id="PF00465"/>
    </source>
</evidence>
<accession>C0BXM5</accession>
<dbReference type="RefSeq" id="WP_006441894.1">
    <property type="nucleotide sequence ID" value="NZ_CP036524.1"/>
</dbReference>